<sequence length="103" mass="11270">MTRLARVPPGAQREAPKRRSAEAPKRRSAEATARLVLGAGKPGKEIRHQLRRSRDTPQEPVVGVREPSAGPMSTAVEPSRVGSGFKVRDSDRRSLGRFALTFL</sequence>
<dbReference type="EMBL" id="JADPUN010000217">
    <property type="protein sequence ID" value="MBF9132108.1"/>
    <property type="molecule type" value="Genomic_DNA"/>
</dbReference>
<accession>A0ABS0H0W2</accession>
<evidence type="ECO:0000313" key="3">
    <source>
        <dbReference type="Proteomes" id="UP000638560"/>
    </source>
</evidence>
<protein>
    <submittedName>
        <fullName evidence="2">Uncharacterized protein</fullName>
    </submittedName>
</protein>
<feature type="compositionally biased region" description="Basic and acidic residues" evidence="1">
    <location>
        <begin position="42"/>
        <end position="57"/>
    </location>
</feature>
<evidence type="ECO:0000256" key="1">
    <source>
        <dbReference type="SAM" id="MobiDB-lite"/>
    </source>
</evidence>
<feature type="compositionally biased region" description="Basic and acidic residues" evidence="1">
    <location>
        <begin position="14"/>
        <end position="29"/>
    </location>
</feature>
<gene>
    <name evidence="2" type="ORF">I0C86_24575</name>
</gene>
<name>A0ABS0H0W2_9ACTN</name>
<feature type="region of interest" description="Disordered" evidence="1">
    <location>
        <begin position="1"/>
        <end position="87"/>
    </location>
</feature>
<proteinExistence type="predicted"/>
<evidence type="ECO:0000313" key="2">
    <source>
        <dbReference type="EMBL" id="MBF9132108.1"/>
    </source>
</evidence>
<dbReference type="Proteomes" id="UP000638560">
    <property type="component" value="Unassembled WGS sequence"/>
</dbReference>
<comment type="caution">
    <text evidence="2">The sequence shown here is derived from an EMBL/GenBank/DDBJ whole genome shotgun (WGS) entry which is preliminary data.</text>
</comment>
<dbReference type="RefSeq" id="WP_196203648.1">
    <property type="nucleotide sequence ID" value="NZ_JADPUN010000217.1"/>
</dbReference>
<organism evidence="2 3">
    <name type="scientific">Plantactinospora alkalitolerans</name>
    <dbReference type="NCBI Taxonomy" id="2789879"/>
    <lineage>
        <taxon>Bacteria</taxon>
        <taxon>Bacillati</taxon>
        <taxon>Actinomycetota</taxon>
        <taxon>Actinomycetes</taxon>
        <taxon>Micromonosporales</taxon>
        <taxon>Micromonosporaceae</taxon>
        <taxon>Plantactinospora</taxon>
    </lineage>
</organism>
<keyword evidence="3" id="KW-1185">Reference proteome</keyword>
<reference evidence="2 3" key="1">
    <citation type="submission" date="2020-11" db="EMBL/GenBank/DDBJ databases">
        <title>A novel isolate from a Black sea contaminated sediment with potential to produce alkanes: Plantactinospora alkalitolerans sp. nov.</title>
        <authorList>
            <person name="Carro L."/>
            <person name="Veyisoglu A."/>
            <person name="Guven K."/>
            <person name="Schumann P."/>
            <person name="Klenk H.-P."/>
            <person name="Sahin N."/>
        </authorList>
    </citation>
    <scope>NUCLEOTIDE SEQUENCE [LARGE SCALE GENOMIC DNA]</scope>
    <source>
        <strain evidence="2 3">S1510</strain>
    </source>
</reference>